<evidence type="ECO:0000313" key="2">
    <source>
        <dbReference type="EMBL" id="GAA2231694.1"/>
    </source>
</evidence>
<sequence>MTAVPPRTPPAGTGPHPRPGPAADLATALPTADRIEPRRPVVPAVLRRPGHLRCPCGSVVAVGHPAAFPLAQGAGEAVPGPLHRPGRGVEPDPDLTVHAGARAAAGVRLSWQRGAEVSPRPERRSTRPQAVRPRRGQHGPGPGPR</sequence>
<feature type="region of interest" description="Disordered" evidence="1">
    <location>
        <begin position="1"/>
        <end position="36"/>
    </location>
</feature>
<gene>
    <name evidence="2" type="ORF">GCM10010430_10020</name>
</gene>
<keyword evidence="3" id="KW-1185">Reference proteome</keyword>
<evidence type="ECO:0000313" key="3">
    <source>
        <dbReference type="Proteomes" id="UP001500305"/>
    </source>
</evidence>
<name>A0ABN3DHU6_9ACTN</name>
<accession>A0ABN3DHU6</accession>
<feature type="compositionally biased region" description="Low complexity" evidence="1">
    <location>
        <begin position="21"/>
        <end position="32"/>
    </location>
</feature>
<organism evidence="2 3">
    <name type="scientific">Kitasatospora cystarginea</name>
    <dbReference type="NCBI Taxonomy" id="58350"/>
    <lineage>
        <taxon>Bacteria</taxon>
        <taxon>Bacillati</taxon>
        <taxon>Actinomycetota</taxon>
        <taxon>Actinomycetes</taxon>
        <taxon>Kitasatosporales</taxon>
        <taxon>Streptomycetaceae</taxon>
        <taxon>Kitasatospora</taxon>
    </lineage>
</organism>
<protein>
    <submittedName>
        <fullName evidence="2">Uncharacterized protein</fullName>
    </submittedName>
</protein>
<dbReference type="RefSeq" id="WP_344634959.1">
    <property type="nucleotide sequence ID" value="NZ_BAAATR010000003.1"/>
</dbReference>
<reference evidence="2 3" key="1">
    <citation type="journal article" date="2019" name="Int. J. Syst. Evol. Microbiol.">
        <title>The Global Catalogue of Microorganisms (GCM) 10K type strain sequencing project: providing services to taxonomists for standard genome sequencing and annotation.</title>
        <authorList>
            <consortium name="The Broad Institute Genomics Platform"/>
            <consortium name="The Broad Institute Genome Sequencing Center for Infectious Disease"/>
            <person name="Wu L."/>
            <person name="Ma J."/>
        </authorList>
    </citation>
    <scope>NUCLEOTIDE SEQUENCE [LARGE SCALE GENOMIC DNA]</scope>
    <source>
        <strain evidence="2 3">JCM 7356</strain>
    </source>
</reference>
<comment type="caution">
    <text evidence="2">The sequence shown here is derived from an EMBL/GenBank/DDBJ whole genome shotgun (WGS) entry which is preliminary data.</text>
</comment>
<evidence type="ECO:0000256" key="1">
    <source>
        <dbReference type="SAM" id="MobiDB-lite"/>
    </source>
</evidence>
<proteinExistence type="predicted"/>
<feature type="region of interest" description="Disordered" evidence="1">
    <location>
        <begin position="74"/>
        <end position="145"/>
    </location>
</feature>
<dbReference type="EMBL" id="BAAATR010000003">
    <property type="protein sequence ID" value="GAA2231694.1"/>
    <property type="molecule type" value="Genomic_DNA"/>
</dbReference>
<dbReference type="Proteomes" id="UP001500305">
    <property type="component" value="Unassembled WGS sequence"/>
</dbReference>
<feature type="compositionally biased region" description="Low complexity" evidence="1">
    <location>
        <begin position="97"/>
        <end position="108"/>
    </location>
</feature>